<keyword evidence="6" id="KW-0539">Nucleus</keyword>
<accession>A0A9Q5HY31</accession>
<feature type="compositionally biased region" description="Basic residues" evidence="8">
    <location>
        <begin position="118"/>
        <end position="128"/>
    </location>
</feature>
<dbReference type="PANTHER" id="PTHR23236:SF25">
    <property type="entry name" value="RNA-BINDING PROTEIN 34"/>
    <property type="match status" value="1"/>
</dbReference>
<evidence type="ECO:0000256" key="5">
    <source>
        <dbReference type="ARBA" id="ARBA00022884"/>
    </source>
</evidence>
<feature type="compositionally biased region" description="Acidic residues" evidence="8">
    <location>
        <begin position="84"/>
        <end position="95"/>
    </location>
</feature>
<feature type="compositionally biased region" description="Polar residues" evidence="8">
    <location>
        <begin position="1"/>
        <end position="10"/>
    </location>
</feature>
<feature type="compositionally biased region" description="Basic and acidic residues" evidence="8">
    <location>
        <begin position="129"/>
        <end position="142"/>
    </location>
</feature>
<feature type="compositionally biased region" description="Basic and acidic residues" evidence="8">
    <location>
        <begin position="560"/>
        <end position="573"/>
    </location>
</feature>
<feature type="compositionally biased region" description="Basic and acidic residues" evidence="8">
    <location>
        <begin position="533"/>
        <end position="542"/>
    </location>
</feature>
<dbReference type="AlphaFoldDB" id="A0A9Q5HY31"/>
<evidence type="ECO:0000256" key="4">
    <source>
        <dbReference type="ARBA" id="ARBA00015520"/>
    </source>
</evidence>
<feature type="compositionally biased region" description="Acidic residues" evidence="8">
    <location>
        <begin position="372"/>
        <end position="384"/>
    </location>
</feature>
<evidence type="ECO:0000313" key="11">
    <source>
        <dbReference type="Proteomes" id="UP000757232"/>
    </source>
</evidence>
<dbReference type="Gene3D" id="3.30.70.330">
    <property type="match status" value="1"/>
</dbReference>
<organism evidence="10 11">
    <name type="scientific">Sanghuangporus baumii</name>
    <name type="common">Phellinus baumii</name>
    <dbReference type="NCBI Taxonomy" id="108892"/>
    <lineage>
        <taxon>Eukaryota</taxon>
        <taxon>Fungi</taxon>
        <taxon>Dikarya</taxon>
        <taxon>Basidiomycota</taxon>
        <taxon>Agaricomycotina</taxon>
        <taxon>Agaricomycetes</taxon>
        <taxon>Hymenochaetales</taxon>
        <taxon>Hymenochaetaceae</taxon>
        <taxon>Sanghuangporus</taxon>
    </lineage>
</organism>
<evidence type="ECO:0000256" key="8">
    <source>
        <dbReference type="SAM" id="MobiDB-lite"/>
    </source>
</evidence>
<gene>
    <name evidence="10" type="ORF">A7U60_g4766</name>
</gene>
<comment type="caution">
    <text evidence="10">The sequence shown here is derived from an EMBL/GenBank/DDBJ whole genome shotgun (WGS) entry which is preliminary data.</text>
</comment>
<evidence type="ECO:0000256" key="3">
    <source>
        <dbReference type="ARBA" id="ARBA00007077"/>
    </source>
</evidence>
<dbReference type="SUPFAM" id="SSF54928">
    <property type="entry name" value="RNA-binding domain, RBD"/>
    <property type="match status" value="1"/>
</dbReference>
<dbReference type="InterPro" id="IPR000504">
    <property type="entry name" value="RRM_dom"/>
</dbReference>
<dbReference type="SMART" id="SM00360">
    <property type="entry name" value="RRM"/>
    <property type="match status" value="1"/>
</dbReference>
<feature type="compositionally biased region" description="Basic and acidic residues" evidence="8">
    <location>
        <begin position="47"/>
        <end position="83"/>
    </location>
</feature>
<keyword evidence="5 7" id="KW-0694">RNA-binding</keyword>
<keyword evidence="11" id="KW-1185">Reference proteome</keyword>
<dbReference type="GO" id="GO:0005730">
    <property type="term" value="C:nucleolus"/>
    <property type="evidence" value="ECO:0007669"/>
    <property type="project" value="UniProtKB-SubCell"/>
</dbReference>
<feature type="compositionally biased region" description="Basic residues" evidence="8">
    <location>
        <begin position="514"/>
        <end position="523"/>
    </location>
</feature>
<dbReference type="PANTHER" id="PTHR23236">
    <property type="entry name" value="EUKARYOTIC TRANSLATION INITIATION FACTOR 4B/4H"/>
    <property type="match status" value="1"/>
</dbReference>
<evidence type="ECO:0000256" key="2">
    <source>
        <dbReference type="ARBA" id="ARBA00004604"/>
    </source>
</evidence>
<evidence type="ECO:0000256" key="7">
    <source>
        <dbReference type="PROSITE-ProRule" id="PRU00176"/>
    </source>
</evidence>
<feature type="region of interest" description="Disordered" evidence="8">
    <location>
        <begin position="192"/>
        <end position="238"/>
    </location>
</feature>
<comment type="function">
    <text evidence="1">Involved in pre-25S rRNA processing.</text>
</comment>
<evidence type="ECO:0000313" key="10">
    <source>
        <dbReference type="EMBL" id="OCB88138.1"/>
    </source>
</evidence>
<dbReference type="GO" id="GO:0019843">
    <property type="term" value="F:rRNA binding"/>
    <property type="evidence" value="ECO:0007669"/>
    <property type="project" value="TreeGrafter"/>
</dbReference>
<sequence>MSLSEVLSSKNVDRGLDDIFKSSAGPSTVASGPIQLTSTLQKRRNEKHTEVEKSKKRRVSENDRRKTKDASRGKATAKEKKIESDEEEGDEDTDEKDQISSDSEESVDAVPEHESMKKFKKKGIKKVKYAPEGETKEERDARTIFVGNIPVAVVKSKPLNKQLKRHILSFVPSAKIESVRFRSVAFREPTSAIEEGDGKSKSRQKREQNRTADWRTRKDQDRSSKLDKEDVEEVKKGEKTYLSPAEKRRLAAIKGEIHEHSSATTNAYVVFAYPSPGPETQEMRTKDVMDPFEAAREAVLKVNRTTFAEHVLRVDLAGRPTKDPQDLTATIGTFTDPRLSIFIGNLDFASREDDVRAFFEKIMSEERGDPNADVDENNEGDDGEASNARRMSSWVTRVRIVRDRETQLGKGFAYVQFLDRDCVDEVLAVEAEKLKFAKRTLRVQRCKTLPTAGPKPSTNKQAPSEKEIPHASTKTRSPAVSRSLPKGDPALGERLAGLPKEARKLAKATDPTRVARRLAKKKARMELEQTENSSKRLRERKDKKVKSAVNTGRKGKKKRERSERNLERKNVKK</sequence>
<evidence type="ECO:0000256" key="1">
    <source>
        <dbReference type="ARBA" id="ARBA00002475"/>
    </source>
</evidence>
<feature type="compositionally biased region" description="Polar residues" evidence="8">
    <location>
        <begin position="24"/>
        <end position="40"/>
    </location>
</feature>
<feature type="region of interest" description="Disordered" evidence="8">
    <location>
        <begin position="447"/>
        <end position="573"/>
    </location>
</feature>
<feature type="region of interest" description="Disordered" evidence="8">
    <location>
        <begin position="367"/>
        <end position="389"/>
    </location>
</feature>
<dbReference type="GO" id="GO:0000463">
    <property type="term" value="P:maturation of LSU-rRNA from tricistronic rRNA transcript (SSU-rRNA, 5.8S rRNA, LSU-rRNA)"/>
    <property type="evidence" value="ECO:0007669"/>
    <property type="project" value="TreeGrafter"/>
</dbReference>
<dbReference type="Proteomes" id="UP000757232">
    <property type="component" value="Unassembled WGS sequence"/>
</dbReference>
<evidence type="ECO:0000256" key="6">
    <source>
        <dbReference type="ARBA" id="ARBA00023242"/>
    </source>
</evidence>
<reference evidence="10" key="1">
    <citation type="submission" date="2016-06" db="EMBL/GenBank/DDBJ databases">
        <title>Draft Genome sequence of the fungus Inonotus baumii.</title>
        <authorList>
            <person name="Zhu H."/>
            <person name="Lin W."/>
        </authorList>
    </citation>
    <scope>NUCLEOTIDE SEQUENCE</scope>
    <source>
        <strain evidence="10">821</strain>
    </source>
</reference>
<evidence type="ECO:0000259" key="9">
    <source>
        <dbReference type="PROSITE" id="PS50102"/>
    </source>
</evidence>
<proteinExistence type="inferred from homology"/>
<dbReference type="OrthoDB" id="442677at2759"/>
<dbReference type="PROSITE" id="PS50102">
    <property type="entry name" value="RRM"/>
    <property type="match status" value="1"/>
</dbReference>
<feature type="compositionally biased region" description="Basic and acidic residues" evidence="8">
    <location>
        <begin position="196"/>
        <end position="238"/>
    </location>
</feature>
<feature type="domain" description="RRM" evidence="9">
    <location>
        <begin position="339"/>
        <end position="448"/>
    </location>
</feature>
<dbReference type="InterPro" id="IPR035979">
    <property type="entry name" value="RBD_domain_sf"/>
</dbReference>
<protein>
    <recommendedName>
        <fullName evidence="4">Nucleolar protein 12</fullName>
    </recommendedName>
</protein>
<name>A0A9Q5HY31_SANBA</name>
<comment type="similarity">
    <text evidence="3">Belongs to the RRM RBM34 family.</text>
</comment>
<dbReference type="InterPro" id="IPR012677">
    <property type="entry name" value="Nucleotide-bd_a/b_plait_sf"/>
</dbReference>
<comment type="subcellular location">
    <subcellularLocation>
        <location evidence="2">Nucleus</location>
        <location evidence="2">Nucleolus</location>
    </subcellularLocation>
</comment>
<feature type="compositionally biased region" description="Basic and acidic residues" evidence="8">
    <location>
        <begin position="11"/>
        <end position="20"/>
    </location>
</feature>
<feature type="region of interest" description="Disordered" evidence="8">
    <location>
        <begin position="1"/>
        <end position="142"/>
    </location>
</feature>
<dbReference type="EMBL" id="LNZH02000184">
    <property type="protein sequence ID" value="OCB88138.1"/>
    <property type="molecule type" value="Genomic_DNA"/>
</dbReference>